<dbReference type="RefSeq" id="WP_025490147.1">
    <property type="nucleotide sequence ID" value="NZ_JBKVAZ010000013.1"/>
</dbReference>
<dbReference type="AlphaFoldDB" id="A0A3E3ILP8"/>
<gene>
    <name evidence="1" type="ORF">DWY69_20450</name>
</gene>
<sequence length="98" mass="10903">MLRTWHAAKPKKKPNYDKDAITEELLAAVVAVYENLDGCGNHSSLQVIVDELDCGVNPIKVHKLLITAGEMEKRKIYESATADEVLSLWKAGKAFHIL</sequence>
<evidence type="ECO:0000313" key="2">
    <source>
        <dbReference type="Proteomes" id="UP000261166"/>
    </source>
</evidence>
<proteinExistence type="predicted"/>
<dbReference type="OrthoDB" id="9795921at2"/>
<dbReference type="EMBL" id="QVLU01000021">
    <property type="protein sequence ID" value="RGE68015.1"/>
    <property type="molecule type" value="Genomic_DNA"/>
</dbReference>
<accession>A0A3E3ILP8</accession>
<protein>
    <submittedName>
        <fullName evidence="1">Uncharacterized protein</fullName>
    </submittedName>
</protein>
<comment type="caution">
    <text evidence="1">The sequence shown here is derived from an EMBL/GenBank/DDBJ whole genome shotgun (WGS) entry which is preliminary data.</text>
</comment>
<dbReference type="Proteomes" id="UP000261166">
    <property type="component" value="Unassembled WGS sequence"/>
</dbReference>
<evidence type="ECO:0000313" key="1">
    <source>
        <dbReference type="EMBL" id="RGE68015.1"/>
    </source>
</evidence>
<reference evidence="1 2" key="1">
    <citation type="submission" date="2018-08" db="EMBL/GenBank/DDBJ databases">
        <title>A genome reference for cultivated species of the human gut microbiota.</title>
        <authorList>
            <person name="Zou Y."/>
            <person name="Xue W."/>
            <person name="Luo G."/>
        </authorList>
    </citation>
    <scope>NUCLEOTIDE SEQUENCE [LARGE SCALE GENOMIC DNA]</scope>
    <source>
        <strain evidence="1 2">AF26-4BH</strain>
    </source>
</reference>
<name>A0A3E3ILP8_9FIRM</name>
<organism evidence="1 2">
    <name type="scientific">Eisenbergiella massiliensis</name>
    <dbReference type="NCBI Taxonomy" id="1720294"/>
    <lineage>
        <taxon>Bacteria</taxon>
        <taxon>Bacillati</taxon>
        <taxon>Bacillota</taxon>
        <taxon>Clostridia</taxon>
        <taxon>Lachnospirales</taxon>
        <taxon>Lachnospiraceae</taxon>
        <taxon>Eisenbergiella</taxon>
    </lineage>
</organism>